<organism evidence="1 2">
    <name type="scientific">Panagrolaimus davidi</name>
    <dbReference type="NCBI Taxonomy" id="227884"/>
    <lineage>
        <taxon>Eukaryota</taxon>
        <taxon>Metazoa</taxon>
        <taxon>Ecdysozoa</taxon>
        <taxon>Nematoda</taxon>
        <taxon>Chromadorea</taxon>
        <taxon>Rhabditida</taxon>
        <taxon>Tylenchina</taxon>
        <taxon>Panagrolaimomorpha</taxon>
        <taxon>Panagrolaimoidea</taxon>
        <taxon>Panagrolaimidae</taxon>
        <taxon>Panagrolaimus</taxon>
    </lineage>
</organism>
<name>A0A914P2V4_9BILA</name>
<sequence length="306" mass="34661">MRKEIEISLNDLKSAIQGGIPSETDKSIKMPSTTDVQIGVGIVTEIFKAKLEPIIKEIVNSRVTQPLTTLTISNLQKHLENKVTKSFEQNKNNFQISKIRPQNYNFAQSKNTESEVKIKEKEEAGFLYEDKLDELLLTTNNPISYVQIIMAGIGIDVISCRAIACVIATRMPINLIIKYSKDESYTHLSSDDTNVETKYLNLTSEKLSKDIEASKIFDAIMTQIPAISFKDESEFKQALVEFIKNDHEWQIFLQTKREPSEENKPMTSEEFFGLLNSSSQNPSRFSTISATPRLSNILFSAYNSQN</sequence>
<evidence type="ECO:0000313" key="2">
    <source>
        <dbReference type="WBParaSite" id="PDA_v2.g12172.t1"/>
    </source>
</evidence>
<reference evidence="2" key="1">
    <citation type="submission" date="2022-11" db="UniProtKB">
        <authorList>
            <consortium name="WormBaseParasite"/>
        </authorList>
    </citation>
    <scope>IDENTIFICATION</scope>
</reference>
<protein>
    <submittedName>
        <fullName evidence="2">Uncharacterized protein</fullName>
    </submittedName>
</protein>
<accession>A0A914P2V4</accession>
<dbReference type="Proteomes" id="UP000887578">
    <property type="component" value="Unplaced"/>
</dbReference>
<proteinExistence type="predicted"/>
<dbReference type="AlphaFoldDB" id="A0A914P2V4"/>
<evidence type="ECO:0000313" key="1">
    <source>
        <dbReference type="Proteomes" id="UP000887578"/>
    </source>
</evidence>
<keyword evidence="1" id="KW-1185">Reference proteome</keyword>
<dbReference type="WBParaSite" id="PDA_v2.g12172.t1">
    <property type="protein sequence ID" value="PDA_v2.g12172.t1"/>
    <property type="gene ID" value="PDA_v2.g12172"/>
</dbReference>